<evidence type="ECO:0000256" key="1">
    <source>
        <dbReference type="ARBA" id="ARBA00002307"/>
    </source>
</evidence>
<dbReference type="GO" id="GO:0008073">
    <property type="term" value="F:ornithine decarboxylase inhibitor activity"/>
    <property type="evidence" value="ECO:0007669"/>
    <property type="project" value="InterPro"/>
</dbReference>
<dbReference type="GO" id="GO:0045732">
    <property type="term" value="P:positive regulation of protein catabolic process"/>
    <property type="evidence" value="ECO:0007669"/>
    <property type="project" value="TreeGrafter"/>
</dbReference>
<protein>
    <recommendedName>
        <fullName evidence="4">Ornithine decarboxylase antizyme</fullName>
    </recommendedName>
</protein>
<dbReference type="Proteomes" id="UP000076842">
    <property type="component" value="Unassembled WGS sequence"/>
</dbReference>
<dbReference type="InParanoid" id="A0A165H4U9"/>
<dbReference type="GO" id="GO:0005634">
    <property type="term" value="C:nucleus"/>
    <property type="evidence" value="ECO:0007669"/>
    <property type="project" value="TreeGrafter"/>
</dbReference>
<name>A0A165H4U9_9BASI</name>
<dbReference type="Gene3D" id="3.40.630.60">
    <property type="match status" value="1"/>
</dbReference>
<dbReference type="AlphaFoldDB" id="A0A165H4U9"/>
<gene>
    <name evidence="7" type="ORF">CALCODRAFT_494317</name>
</gene>
<evidence type="ECO:0000313" key="7">
    <source>
        <dbReference type="EMBL" id="KZT58864.1"/>
    </source>
</evidence>
<dbReference type="Pfam" id="PF02100">
    <property type="entry name" value="ODC_AZ"/>
    <property type="match status" value="1"/>
</dbReference>
<dbReference type="PANTHER" id="PTHR10279:SF10">
    <property type="entry name" value="ORNITHINE DECARBOXYLASE ANTIZYME"/>
    <property type="match status" value="1"/>
</dbReference>
<feature type="region of interest" description="Disordered" evidence="6">
    <location>
        <begin position="1"/>
        <end position="28"/>
    </location>
</feature>
<dbReference type="EMBL" id="KV423946">
    <property type="protein sequence ID" value="KZT58864.1"/>
    <property type="molecule type" value="Genomic_DNA"/>
</dbReference>
<evidence type="ECO:0000313" key="8">
    <source>
        <dbReference type="Proteomes" id="UP000076842"/>
    </source>
</evidence>
<dbReference type="InterPro" id="IPR016181">
    <property type="entry name" value="Acyl_CoA_acyltransferase"/>
</dbReference>
<dbReference type="InterPro" id="IPR002993">
    <property type="entry name" value="ODC_AZ"/>
</dbReference>
<comment type="function">
    <text evidence="1">Ornithine decarboxylase (ODC) antizyme protein that negatively regulates ODC activity and intracellular polyamine biosynthesis in response to increased intracellular polyamine levels. Binds to ODC monomers, inhibiting the assembly of the functional ODC homodimer, and targets the monomers for ubiquitin-independent proteolytic destruction by the 26S proteasome.</text>
</comment>
<dbReference type="PANTHER" id="PTHR10279">
    <property type="entry name" value="ORNITHINE DECARBOXYLASE ANTIZYME"/>
    <property type="match status" value="1"/>
</dbReference>
<evidence type="ECO:0000256" key="5">
    <source>
        <dbReference type="ARBA" id="ARBA00022758"/>
    </source>
</evidence>
<dbReference type="GO" id="GO:0005737">
    <property type="term" value="C:cytoplasm"/>
    <property type="evidence" value="ECO:0007669"/>
    <property type="project" value="TreeGrafter"/>
</dbReference>
<comment type="similarity">
    <text evidence="2">Belongs to the ODC antizyme family.</text>
</comment>
<reference evidence="7 8" key="1">
    <citation type="journal article" date="2016" name="Mol. Biol. Evol.">
        <title>Comparative Genomics of Early-Diverging Mushroom-Forming Fungi Provides Insights into the Origins of Lignocellulose Decay Capabilities.</title>
        <authorList>
            <person name="Nagy L.G."/>
            <person name="Riley R."/>
            <person name="Tritt A."/>
            <person name="Adam C."/>
            <person name="Daum C."/>
            <person name="Floudas D."/>
            <person name="Sun H."/>
            <person name="Yadav J.S."/>
            <person name="Pangilinan J."/>
            <person name="Larsson K.H."/>
            <person name="Matsuura K."/>
            <person name="Barry K."/>
            <person name="Labutti K."/>
            <person name="Kuo R."/>
            <person name="Ohm R.A."/>
            <person name="Bhattacharya S.S."/>
            <person name="Shirouzu T."/>
            <person name="Yoshinaga Y."/>
            <person name="Martin F.M."/>
            <person name="Grigoriev I.V."/>
            <person name="Hibbett D.S."/>
        </authorList>
    </citation>
    <scope>NUCLEOTIDE SEQUENCE [LARGE SCALE GENOMIC DNA]</scope>
    <source>
        <strain evidence="7 8">HHB12733</strain>
    </source>
</reference>
<proteinExistence type="inferred from homology"/>
<keyword evidence="8" id="KW-1185">Reference proteome</keyword>
<dbReference type="SUPFAM" id="SSF55729">
    <property type="entry name" value="Acyl-CoA N-acyltransferases (Nat)"/>
    <property type="match status" value="1"/>
</dbReference>
<evidence type="ECO:0000256" key="6">
    <source>
        <dbReference type="SAM" id="MobiDB-lite"/>
    </source>
</evidence>
<dbReference type="GO" id="GO:0075523">
    <property type="term" value="P:viral translational frameshifting"/>
    <property type="evidence" value="ECO:0007669"/>
    <property type="project" value="UniProtKB-KW"/>
</dbReference>
<sequence length="160" mass="17357">MPVQIPKRTINPLPSPPKTPSPEATRNPLQSRSKVLDFLARIFPRSAMSLLPHTRGVNITSYMDGQSADWDGAVLALPGRERALYVDGAGVENVHLKECIVALLELADEHLQCTSLVISLRKSSPDLGEVLHAIMYVGGVVVTRPPFPTSEDNILVGISL</sequence>
<organism evidence="7 8">
    <name type="scientific">Calocera cornea HHB12733</name>
    <dbReference type="NCBI Taxonomy" id="1353952"/>
    <lineage>
        <taxon>Eukaryota</taxon>
        <taxon>Fungi</taxon>
        <taxon>Dikarya</taxon>
        <taxon>Basidiomycota</taxon>
        <taxon>Agaricomycotina</taxon>
        <taxon>Dacrymycetes</taxon>
        <taxon>Dacrymycetales</taxon>
        <taxon>Dacrymycetaceae</taxon>
        <taxon>Calocera</taxon>
    </lineage>
</organism>
<evidence type="ECO:0000256" key="4">
    <source>
        <dbReference type="ARBA" id="ARBA00017712"/>
    </source>
</evidence>
<keyword evidence="5" id="KW-0688">Ribosomal frameshifting</keyword>
<evidence type="ECO:0000256" key="2">
    <source>
        <dbReference type="ARBA" id="ARBA00008796"/>
    </source>
</evidence>
<accession>A0A165H4U9</accession>
<dbReference type="OrthoDB" id="5959761at2759"/>
<evidence type="ECO:0000256" key="3">
    <source>
        <dbReference type="ARBA" id="ARBA00011486"/>
    </source>
</evidence>
<comment type="subunit">
    <text evidence="3">Interacts with ODC and thereby sterically blocks ODC homodimerization.</text>
</comment>
<dbReference type="InterPro" id="IPR038581">
    <property type="entry name" value="ODC_AZ_sf"/>
</dbReference>